<gene>
    <name evidence="1" type="ORF">J0A67_02740</name>
</gene>
<sequence>MRFLKIAIIVFVSIFALGGIGVFFGVKWVNNNLESLINSNPDRTYNIKFQVLDFNYLSRVIFISEVTISPVGDQDGVFVDGRVDQVELNQLNLWRLFIHRELVLKELVFVEPLLVVYVPEDNPDEQKAGEGLKSLFGDILSRGKIENFKLGQAGVQVMRNGDQIGTLSNFNILATELETDSLKWNNPIPFDYGRILVSIDSADHKLASGQLFKSGKIAFDSKSQELKVISPSMKYGESLIEASSKMEFQVDLIEFELDSLVFSGLEANSNLYSYLDIRARRLEVSGLKLDDFRNKNISRPPDEYKPLFQGLVQKISFPLKLDTLRLLDGAISYGEAVAGKNETWKFQLDQINGTLVNVTSIPEYQESLEYANADFTAKIDGEGEMIIDIDIPYNRDEFDLNVVLTDFPLVKISEILNPLMNGKIETGDLRRLELLMHADSTGSTSQFTFDYADLKLEMFGKKGGQKNGLKSLIANVLLNQSNLPGEKNYLRAEFFTVRNQYRGPFHLIWNSTKDGMMRIVPGNAAREIMNLD</sequence>
<dbReference type="RefSeq" id="WP_206567736.1">
    <property type="nucleotide sequence ID" value="NZ_JAFKCW010000001.1"/>
</dbReference>
<dbReference type="Proteomes" id="UP000664698">
    <property type="component" value="Unassembled WGS sequence"/>
</dbReference>
<accession>A0ABS3BKF4</accession>
<protein>
    <submittedName>
        <fullName evidence="1">DUF748 domain-containing protein</fullName>
    </submittedName>
</protein>
<keyword evidence="2" id="KW-1185">Reference proteome</keyword>
<evidence type="ECO:0000313" key="1">
    <source>
        <dbReference type="EMBL" id="MBN7799757.1"/>
    </source>
</evidence>
<organism evidence="1 2">
    <name type="scientific">Algoriphagus aestuariicola</name>
    <dbReference type="NCBI Taxonomy" id="1852016"/>
    <lineage>
        <taxon>Bacteria</taxon>
        <taxon>Pseudomonadati</taxon>
        <taxon>Bacteroidota</taxon>
        <taxon>Cytophagia</taxon>
        <taxon>Cytophagales</taxon>
        <taxon>Cyclobacteriaceae</taxon>
        <taxon>Algoriphagus</taxon>
    </lineage>
</organism>
<dbReference type="EMBL" id="JAFKCW010000001">
    <property type="protein sequence ID" value="MBN7799757.1"/>
    <property type="molecule type" value="Genomic_DNA"/>
</dbReference>
<comment type="caution">
    <text evidence="1">The sequence shown here is derived from an EMBL/GenBank/DDBJ whole genome shotgun (WGS) entry which is preliminary data.</text>
</comment>
<name>A0ABS3BKF4_9BACT</name>
<evidence type="ECO:0000313" key="2">
    <source>
        <dbReference type="Proteomes" id="UP000664698"/>
    </source>
</evidence>
<proteinExistence type="predicted"/>
<reference evidence="1 2" key="1">
    <citation type="submission" date="2021-03" db="EMBL/GenBank/DDBJ databases">
        <title>novel species isolated from a fishpond in China.</title>
        <authorList>
            <person name="Lu H."/>
            <person name="Cai Z."/>
        </authorList>
    </citation>
    <scope>NUCLEOTIDE SEQUENCE [LARGE SCALE GENOMIC DNA]</scope>
    <source>
        <strain evidence="1 2">JCM 31546</strain>
    </source>
</reference>